<dbReference type="EMBL" id="VSRR010000105">
    <property type="protein sequence ID" value="MPC10181.1"/>
    <property type="molecule type" value="Genomic_DNA"/>
</dbReference>
<dbReference type="AlphaFoldDB" id="A0A5B7CMX2"/>
<reference evidence="1 2" key="1">
    <citation type="submission" date="2019-05" db="EMBL/GenBank/DDBJ databases">
        <title>Another draft genome of Portunus trituberculatus and its Hox gene families provides insights of decapod evolution.</title>
        <authorList>
            <person name="Jeong J.-H."/>
            <person name="Song I."/>
            <person name="Kim S."/>
            <person name="Choi T."/>
            <person name="Kim D."/>
            <person name="Ryu S."/>
            <person name="Kim W."/>
        </authorList>
    </citation>
    <scope>NUCLEOTIDE SEQUENCE [LARGE SCALE GENOMIC DNA]</scope>
    <source>
        <tissue evidence="1">Muscle</tissue>
    </source>
</reference>
<evidence type="ECO:0000313" key="2">
    <source>
        <dbReference type="Proteomes" id="UP000324222"/>
    </source>
</evidence>
<organism evidence="1 2">
    <name type="scientific">Portunus trituberculatus</name>
    <name type="common">Swimming crab</name>
    <name type="synonym">Neptunus trituberculatus</name>
    <dbReference type="NCBI Taxonomy" id="210409"/>
    <lineage>
        <taxon>Eukaryota</taxon>
        <taxon>Metazoa</taxon>
        <taxon>Ecdysozoa</taxon>
        <taxon>Arthropoda</taxon>
        <taxon>Crustacea</taxon>
        <taxon>Multicrustacea</taxon>
        <taxon>Malacostraca</taxon>
        <taxon>Eumalacostraca</taxon>
        <taxon>Eucarida</taxon>
        <taxon>Decapoda</taxon>
        <taxon>Pleocyemata</taxon>
        <taxon>Brachyura</taxon>
        <taxon>Eubrachyura</taxon>
        <taxon>Portunoidea</taxon>
        <taxon>Portunidae</taxon>
        <taxon>Portuninae</taxon>
        <taxon>Portunus</taxon>
    </lineage>
</organism>
<dbReference type="Proteomes" id="UP000324222">
    <property type="component" value="Unassembled WGS sequence"/>
</dbReference>
<comment type="caution">
    <text evidence="1">The sequence shown here is derived from an EMBL/GenBank/DDBJ whole genome shotgun (WGS) entry which is preliminary data.</text>
</comment>
<name>A0A5B7CMX2_PORTR</name>
<gene>
    <name evidence="1" type="ORF">E2C01_002810</name>
</gene>
<proteinExistence type="predicted"/>
<keyword evidence="2" id="KW-1185">Reference proteome</keyword>
<sequence>MCSVAASACAFGPTMLPDCVPARADDVTPFFWRHRHRHPHRALTPRVTHSITPLLTPARVFAVARGAVWLWRLRDGGSCSSGASGCLCLGDRGIRHSAAAFPRGALLRLAFRWVPAPHRQFINRLLTLALVGPARLLAISWESLCLRRKSGDGSSGAAVRLYLHAPGT</sequence>
<evidence type="ECO:0000313" key="1">
    <source>
        <dbReference type="EMBL" id="MPC10181.1"/>
    </source>
</evidence>
<accession>A0A5B7CMX2</accession>
<protein>
    <submittedName>
        <fullName evidence="1">Uncharacterized protein</fullName>
    </submittedName>
</protein>